<dbReference type="AlphaFoldDB" id="A0A504XLT7"/>
<evidence type="ECO:0000313" key="2">
    <source>
        <dbReference type="EMBL" id="TPP49493.1"/>
    </source>
</evidence>
<accession>A0A504XLT7</accession>
<dbReference type="EMBL" id="RHLD01000001">
    <property type="protein sequence ID" value="TPP49493.1"/>
    <property type="molecule type" value="Genomic_DNA"/>
</dbReference>
<name>A0A504XLT7_LEIDO</name>
<reference evidence="3" key="1">
    <citation type="submission" date="2019-02" db="EMBL/GenBank/DDBJ databases">
        <title>FDA dAtabase for Regulatory Grade micrObial Sequences (FDA-ARGOS): Supporting development and validation of Infectious Disease Dx tests.</title>
        <authorList>
            <person name="Duncan R."/>
            <person name="Fisher C."/>
            <person name="Tallon L."/>
            <person name="Sadzewicz L."/>
            <person name="Sengamalay N."/>
            <person name="Ott S."/>
            <person name="Godinez A."/>
            <person name="Nagaraj S."/>
            <person name="Vavikolanu K."/>
            <person name="Vyas G."/>
            <person name="Nadendla S."/>
            <person name="Aluvathingal J."/>
            <person name="Sichtig H."/>
        </authorList>
    </citation>
    <scope>NUCLEOTIDE SEQUENCE [LARGE SCALE GENOMIC DNA]</scope>
    <source>
        <strain evidence="3">FDAARGOS_360</strain>
    </source>
</reference>
<comment type="caution">
    <text evidence="2">The sequence shown here is derived from an EMBL/GenBank/DDBJ whole genome shotgun (WGS) entry which is preliminary data.</text>
</comment>
<evidence type="ECO:0000313" key="3">
    <source>
        <dbReference type="Proteomes" id="UP000318821"/>
    </source>
</evidence>
<proteinExistence type="predicted"/>
<evidence type="ECO:0000256" key="1">
    <source>
        <dbReference type="SAM" id="MobiDB-lite"/>
    </source>
</evidence>
<feature type="region of interest" description="Disordered" evidence="1">
    <location>
        <begin position="117"/>
        <end position="140"/>
    </location>
</feature>
<protein>
    <submittedName>
        <fullName evidence="2">Uncharacterized protein</fullName>
    </submittedName>
</protein>
<dbReference type="Proteomes" id="UP000318821">
    <property type="component" value="Unassembled WGS sequence"/>
</dbReference>
<gene>
    <name evidence="2" type="ORF">CGC20_18850</name>
</gene>
<sequence>MSSAMWYTNCHRQAVLNQRLAGLGGWMQMAPAVVFGTQWELQRHNTQMAKAAAAARQLSKRHAGMNSRAHAHFRSAAQTIGNREQAQNATWGECDGPGRAIEPELTALTHIFAETGERSREEMFEGQASFSGGLKRREGE</sequence>
<organism evidence="2 3">
    <name type="scientific">Leishmania donovani</name>
    <dbReference type="NCBI Taxonomy" id="5661"/>
    <lineage>
        <taxon>Eukaryota</taxon>
        <taxon>Discoba</taxon>
        <taxon>Euglenozoa</taxon>
        <taxon>Kinetoplastea</taxon>
        <taxon>Metakinetoplastina</taxon>
        <taxon>Trypanosomatida</taxon>
        <taxon>Trypanosomatidae</taxon>
        <taxon>Leishmaniinae</taxon>
        <taxon>Leishmania</taxon>
    </lineage>
</organism>